<accession>F2C9K1</accession>
<dbReference type="Proteomes" id="UP000005955">
    <property type="component" value="Unassembled WGS sequence"/>
</dbReference>
<dbReference type="GO" id="GO:0016787">
    <property type="term" value="F:hydrolase activity"/>
    <property type="evidence" value="ECO:0007669"/>
    <property type="project" value="UniProtKB-KW"/>
</dbReference>
<dbReference type="EMBL" id="AFBD01000007">
    <property type="protein sequence ID" value="EGF13371.1"/>
    <property type="molecule type" value="Genomic_DNA"/>
</dbReference>
<dbReference type="InterPro" id="IPR020084">
    <property type="entry name" value="NUDIX_hydrolase_CS"/>
</dbReference>
<name>F2C9K1_STRSA</name>
<evidence type="ECO:0000259" key="2">
    <source>
        <dbReference type="PROSITE" id="PS51462"/>
    </source>
</evidence>
<evidence type="ECO:0000313" key="4">
    <source>
        <dbReference type="Proteomes" id="UP000005955"/>
    </source>
</evidence>
<reference evidence="3 4" key="1">
    <citation type="submission" date="2011-02" db="EMBL/GenBank/DDBJ databases">
        <authorList>
            <person name="Muzny D."/>
            <person name="Qin X."/>
            <person name="Deng J."/>
            <person name="Jiang H."/>
            <person name="Liu Y."/>
            <person name="Qu J."/>
            <person name="Song X.-Z."/>
            <person name="Zhang L."/>
            <person name="Thornton R."/>
            <person name="Coyle M."/>
            <person name="Francisco L."/>
            <person name="Jackson L."/>
            <person name="Javaid M."/>
            <person name="Korchina V."/>
            <person name="Kovar C."/>
            <person name="Mata R."/>
            <person name="Mathew T."/>
            <person name="Ngo R."/>
            <person name="Nguyen L."/>
            <person name="Nguyen N."/>
            <person name="Okwuonu G."/>
            <person name="Ongeri F."/>
            <person name="Pham C."/>
            <person name="Simmons D."/>
            <person name="Wilczek-Boney K."/>
            <person name="Hale W."/>
            <person name="Jakkamsetti A."/>
            <person name="Pham P."/>
            <person name="Ruth R."/>
            <person name="San Lucas F."/>
            <person name="Warren J."/>
            <person name="Zhang J."/>
            <person name="Zhao Z."/>
            <person name="Zhou C."/>
            <person name="Zhu D."/>
            <person name="Lee S."/>
            <person name="Bess C."/>
            <person name="Blankenburg K."/>
            <person name="Forbes L."/>
            <person name="Fu Q."/>
            <person name="Gubbala S."/>
            <person name="Hirani K."/>
            <person name="Jayaseelan J.C."/>
            <person name="Lara F."/>
            <person name="Munidasa M."/>
            <person name="Palculict T."/>
            <person name="Patil S."/>
            <person name="Pu L.-L."/>
            <person name="Saada N."/>
            <person name="Tang L."/>
            <person name="Weissenberger G."/>
            <person name="Zhu Y."/>
            <person name="Hemphill L."/>
            <person name="Shang Y."/>
            <person name="Youmans B."/>
            <person name="Ayvaz T."/>
            <person name="Ross M."/>
            <person name="Santibanez J."/>
            <person name="Aqrawi P."/>
            <person name="Gross S."/>
            <person name="Joshi V."/>
            <person name="Fowler G."/>
            <person name="Nazareth L."/>
            <person name="Reid J."/>
            <person name="Worley K."/>
            <person name="Petrosino J."/>
            <person name="Highlander S."/>
            <person name="Gibbs R."/>
        </authorList>
    </citation>
    <scope>NUCLEOTIDE SEQUENCE [LARGE SCALE GENOMIC DNA]</scope>
    <source>
        <strain evidence="3 4">SK330</strain>
    </source>
</reference>
<dbReference type="Gene3D" id="1.10.10.10">
    <property type="entry name" value="Winged helix-like DNA-binding domain superfamily/Winged helix DNA-binding domain"/>
    <property type="match status" value="1"/>
</dbReference>
<dbReference type="Gene3D" id="3.90.79.10">
    <property type="entry name" value="Nucleoside Triphosphate Pyrophosphohydrolase"/>
    <property type="match status" value="1"/>
</dbReference>
<dbReference type="InterPro" id="IPR000086">
    <property type="entry name" value="NUDIX_hydrolase_dom"/>
</dbReference>
<gene>
    <name evidence="3" type="ORF">HMPREF9386_1845</name>
</gene>
<dbReference type="AlphaFoldDB" id="F2C9K1"/>
<dbReference type="CDD" id="cd18873">
    <property type="entry name" value="NUDIX_NadM_like"/>
    <property type="match status" value="1"/>
</dbReference>
<organism evidence="3 4">
    <name type="scientific">Streptococcus sanguinis SK330</name>
    <dbReference type="NCBI Taxonomy" id="888813"/>
    <lineage>
        <taxon>Bacteria</taxon>
        <taxon>Bacillati</taxon>
        <taxon>Bacillota</taxon>
        <taxon>Bacilli</taxon>
        <taxon>Lactobacillales</taxon>
        <taxon>Streptococcaceae</taxon>
        <taxon>Streptococcus</taxon>
    </lineage>
</organism>
<dbReference type="PANTHER" id="PTHR43736">
    <property type="entry name" value="ADP-RIBOSE PYROPHOSPHATASE"/>
    <property type="match status" value="1"/>
</dbReference>
<dbReference type="InterPro" id="IPR036388">
    <property type="entry name" value="WH-like_DNA-bd_sf"/>
</dbReference>
<dbReference type="PATRIC" id="fig|888813.3.peg.1815"/>
<evidence type="ECO:0000256" key="1">
    <source>
        <dbReference type="ARBA" id="ARBA00022801"/>
    </source>
</evidence>
<dbReference type="HOGENOM" id="CLU_037162_3_0_9"/>
<dbReference type="PROSITE" id="PS51462">
    <property type="entry name" value="NUDIX"/>
    <property type="match status" value="1"/>
</dbReference>
<protein>
    <submittedName>
        <fullName evidence="3">MutT/nudix family hydrolase</fullName>
    </submittedName>
</protein>
<dbReference type="PANTHER" id="PTHR43736:SF4">
    <property type="entry name" value="SLR1690 PROTEIN"/>
    <property type="match status" value="1"/>
</dbReference>
<dbReference type="Pfam" id="PF00293">
    <property type="entry name" value="NUDIX"/>
    <property type="match status" value="1"/>
</dbReference>
<dbReference type="InterPro" id="IPR015797">
    <property type="entry name" value="NUDIX_hydrolase-like_dom_sf"/>
</dbReference>
<dbReference type="SUPFAM" id="SSF55811">
    <property type="entry name" value="Nudix"/>
    <property type="match status" value="1"/>
</dbReference>
<evidence type="ECO:0000313" key="3">
    <source>
        <dbReference type="EMBL" id="EGF13371.1"/>
    </source>
</evidence>
<proteinExistence type="predicted"/>
<sequence>MVSVDQGGEESLDQSLRFLIEKDSLGKDEKFMTKQDIPSGMSEKEYYETMADESAFLAWYKIQDLPKYETPSVTADMVAYCFVDGQVKLLVIKRKAHPYQNKYALVGGFVDKHEDAYQACIREVKEEVGLEIPLEKVEQLMTVSTPGRDPRGWVITIAHLVYLPAIAVDQAQAGDDAKEVTFLDVDFKTSSFKDGERLLTAEDFAFDHYQILLESIKRIQGRLDWNPTFLHLLESPFTVYEGTELVNLISPRRPIVSNNFLVKFGEYLEEAGVKRVPKKKPRKVYQLKVEKSD</sequence>
<dbReference type="Gene3D" id="1.10.287.1030">
    <property type="entry name" value="Nudix-associated domain"/>
    <property type="match status" value="1"/>
</dbReference>
<comment type="caution">
    <text evidence="3">The sequence shown here is derived from an EMBL/GenBank/DDBJ whole genome shotgun (WGS) entry which is preliminary data.</text>
</comment>
<dbReference type="PROSITE" id="PS00893">
    <property type="entry name" value="NUDIX_BOX"/>
    <property type="match status" value="1"/>
</dbReference>
<keyword evidence="1 3" id="KW-0378">Hydrolase</keyword>
<feature type="domain" description="Nudix hydrolase" evidence="2">
    <location>
        <begin position="72"/>
        <end position="212"/>
    </location>
</feature>